<dbReference type="PROSITE" id="PS50949">
    <property type="entry name" value="HTH_GNTR"/>
    <property type="match status" value="1"/>
</dbReference>
<organism evidence="6 7">
    <name type="scientific">Amorphus orientalis</name>
    <dbReference type="NCBI Taxonomy" id="649198"/>
    <lineage>
        <taxon>Bacteria</taxon>
        <taxon>Pseudomonadati</taxon>
        <taxon>Pseudomonadota</taxon>
        <taxon>Alphaproteobacteria</taxon>
        <taxon>Hyphomicrobiales</taxon>
        <taxon>Amorphaceae</taxon>
        <taxon>Amorphus</taxon>
    </lineage>
</organism>
<keyword evidence="3" id="KW-0804">Transcription</keyword>
<dbReference type="PANTHER" id="PTHR43537">
    <property type="entry name" value="TRANSCRIPTIONAL REGULATOR, GNTR FAMILY"/>
    <property type="match status" value="1"/>
</dbReference>
<dbReference type="Pfam" id="PF07729">
    <property type="entry name" value="FCD"/>
    <property type="match status" value="1"/>
</dbReference>
<dbReference type="Gene3D" id="1.10.10.10">
    <property type="entry name" value="Winged helix-like DNA-binding domain superfamily/Winged helix DNA-binding domain"/>
    <property type="match status" value="1"/>
</dbReference>
<dbReference type="AlphaFoldDB" id="A0AAE3VLY3"/>
<feature type="region of interest" description="Disordered" evidence="4">
    <location>
        <begin position="1"/>
        <end position="25"/>
    </location>
</feature>
<dbReference type="EMBL" id="JAUSUL010000001">
    <property type="protein sequence ID" value="MDQ0314373.1"/>
    <property type="molecule type" value="Genomic_DNA"/>
</dbReference>
<evidence type="ECO:0000313" key="7">
    <source>
        <dbReference type="Proteomes" id="UP001229244"/>
    </source>
</evidence>
<dbReference type="Pfam" id="PF00392">
    <property type="entry name" value="GntR"/>
    <property type="match status" value="1"/>
</dbReference>
<dbReference type="InterPro" id="IPR008920">
    <property type="entry name" value="TF_FadR/GntR_C"/>
</dbReference>
<comment type="caution">
    <text evidence="6">The sequence shown here is derived from an EMBL/GenBank/DDBJ whole genome shotgun (WGS) entry which is preliminary data.</text>
</comment>
<dbReference type="GO" id="GO:0003677">
    <property type="term" value="F:DNA binding"/>
    <property type="evidence" value="ECO:0007669"/>
    <property type="project" value="UniProtKB-KW"/>
</dbReference>
<reference evidence="6" key="1">
    <citation type="submission" date="2023-07" db="EMBL/GenBank/DDBJ databases">
        <title>Genomic Encyclopedia of Type Strains, Phase IV (KMG-IV): sequencing the most valuable type-strain genomes for metagenomic binning, comparative biology and taxonomic classification.</title>
        <authorList>
            <person name="Goeker M."/>
        </authorList>
    </citation>
    <scope>NUCLEOTIDE SEQUENCE</scope>
    <source>
        <strain evidence="6">DSM 21202</strain>
    </source>
</reference>
<dbReference type="PANTHER" id="PTHR43537:SF5">
    <property type="entry name" value="UXU OPERON TRANSCRIPTIONAL REGULATOR"/>
    <property type="match status" value="1"/>
</dbReference>
<dbReference type="InterPro" id="IPR000524">
    <property type="entry name" value="Tscrpt_reg_HTH_GntR"/>
</dbReference>
<name>A0AAE3VLY3_9HYPH</name>
<keyword evidence="2 6" id="KW-0238">DNA-binding</keyword>
<dbReference type="RefSeq" id="WP_306884146.1">
    <property type="nucleotide sequence ID" value="NZ_JAUSUL010000001.1"/>
</dbReference>
<sequence length="233" mass="26195">MQDMGVENAVERGGTGPAHKGHERRKSLRDIAYETLKQQIITCELHPGEVLSEAAVSAALNIGRTPVHQALDRLMIDGLVEVLPRKGVIVRPLSLHEAVEIIDVRLLNETYCVRLAAQHADRSDIAALRRNLDRMHDAAERRETAELMQLDREFHATISAAGRNSILADFLSNLHDRAQRFWFVSLRAADHDRRVCEQHASIIEGIAAHDADAAVEAMRFHIEQFRTNVARQI</sequence>
<keyword evidence="1" id="KW-0805">Transcription regulation</keyword>
<dbReference type="SUPFAM" id="SSF48008">
    <property type="entry name" value="GntR ligand-binding domain-like"/>
    <property type="match status" value="1"/>
</dbReference>
<dbReference type="Gene3D" id="1.20.120.530">
    <property type="entry name" value="GntR ligand-binding domain-like"/>
    <property type="match status" value="1"/>
</dbReference>
<dbReference type="Proteomes" id="UP001229244">
    <property type="component" value="Unassembled WGS sequence"/>
</dbReference>
<accession>A0AAE3VLY3</accession>
<proteinExistence type="predicted"/>
<dbReference type="InterPro" id="IPR036390">
    <property type="entry name" value="WH_DNA-bd_sf"/>
</dbReference>
<dbReference type="CDD" id="cd07377">
    <property type="entry name" value="WHTH_GntR"/>
    <property type="match status" value="1"/>
</dbReference>
<evidence type="ECO:0000256" key="2">
    <source>
        <dbReference type="ARBA" id="ARBA00023125"/>
    </source>
</evidence>
<feature type="domain" description="HTH gntR-type" evidence="5">
    <location>
        <begin position="26"/>
        <end position="93"/>
    </location>
</feature>
<evidence type="ECO:0000256" key="3">
    <source>
        <dbReference type="ARBA" id="ARBA00023163"/>
    </source>
</evidence>
<dbReference type="SMART" id="SM00895">
    <property type="entry name" value="FCD"/>
    <property type="match status" value="1"/>
</dbReference>
<evidence type="ECO:0000256" key="4">
    <source>
        <dbReference type="SAM" id="MobiDB-lite"/>
    </source>
</evidence>
<dbReference type="GO" id="GO:0003700">
    <property type="term" value="F:DNA-binding transcription factor activity"/>
    <property type="evidence" value="ECO:0007669"/>
    <property type="project" value="InterPro"/>
</dbReference>
<evidence type="ECO:0000313" key="6">
    <source>
        <dbReference type="EMBL" id="MDQ0314373.1"/>
    </source>
</evidence>
<gene>
    <name evidence="6" type="ORF">J2S73_000810</name>
</gene>
<evidence type="ECO:0000259" key="5">
    <source>
        <dbReference type="PROSITE" id="PS50949"/>
    </source>
</evidence>
<dbReference type="InterPro" id="IPR011711">
    <property type="entry name" value="GntR_C"/>
</dbReference>
<dbReference type="SMART" id="SM00345">
    <property type="entry name" value="HTH_GNTR"/>
    <property type="match status" value="1"/>
</dbReference>
<dbReference type="InterPro" id="IPR036388">
    <property type="entry name" value="WH-like_DNA-bd_sf"/>
</dbReference>
<keyword evidence="7" id="KW-1185">Reference proteome</keyword>
<evidence type="ECO:0000256" key="1">
    <source>
        <dbReference type="ARBA" id="ARBA00023015"/>
    </source>
</evidence>
<dbReference type="SUPFAM" id="SSF46785">
    <property type="entry name" value="Winged helix' DNA-binding domain"/>
    <property type="match status" value="1"/>
</dbReference>
<protein>
    <submittedName>
        <fullName evidence="6">DNA-binding GntR family transcriptional regulator</fullName>
    </submittedName>
</protein>